<sequence length="593" mass="60188">MARNFARACAALVLALLPVLGGQGTAAAHATLVSTAPAGWQVLDTTPAEVALTFSEPVDLGLATVRLLGPAGDVVPTGEPAHAGDRPEAVVVPVPRALSDGTYTVSWQVTSADSHPVRGAFVFSVGRPSAATGNRADVAAEPGGAVVALHAATRWLSFAGFALLVGAAFHTAWCQARPAPGRRVRVLLVGGWWTLLAATVLALLLYGPYATGRPLGDAVDPALVADTSGTRMGVALLARLLLLGLVGFGLLRHLRRADESDVDPAADTAVARRRRVAVVLAVAGLLALTWSTASHSAAGGLVGLALAADAAHLTAMAVWLGGLVAVAAVAVRPDDVPALRVVVPRFSRAAPVAVAVVVVTGVFQSWRLVGTPDALVGTAYGRVLIGKLALVAALVALGAAARRWVRRHYGFPVVTVSDKRRAARGPGDGPVRRFGRLVAVEAGIAAAVLGLTAALVNTETAAVARAQARQAAAAPPAAAPGEPAITDFDAGGAAGRGRVAVLAAPGSTGATELHVAVLDERGQPKGVPEVRAALTPPQGSSDPLDVPLRYGGVPGHYISDALPMAVSGRWEVSLAVRTSDVDEAIVQLPLGIP</sequence>
<name>A0A5Q0HDE5_SACSY</name>
<dbReference type="GO" id="GO:0046688">
    <property type="term" value="P:response to copper ion"/>
    <property type="evidence" value="ECO:0007669"/>
    <property type="project" value="InterPro"/>
</dbReference>
<proteinExistence type="predicted"/>
<dbReference type="InterPro" id="IPR007348">
    <property type="entry name" value="CopC_dom"/>
</dbReference>
<dbReference type="OrthoDB" id="5242236at2"/>
<keyword evidence="5 10" id="KW-0732">Signal</keyword>
<dbReference type="InterPro" id="IPR014755">
    <property type="entry name" value="Cu-Rt/internalin_Ig-like"/>
</dbReference>
<dbReference type="GO" id="GO:0042597">
    <property type="term" value="C:periplasmic space"/>
    <property type="evidence" value="ECO:0007669"/>
    <property type="project" value="InterPro"/>
</dbReference>
<keyword evidence="6 9" id="KW-1133">Transmembrane helix</keyword>
<feature type="domain" description="Copper resistance protein D" evidence="12">
    <location>
        <begin position="342"/>
        <end position="455"/>
    </location>
</feature>
<dbReference type="GO" id="GO:0006825">
    <property type="term" value="P:copper ion transport"/>
    <property type="evidence" value="ECO:0007669"/>
    <property type="project" value="InterPro"/>
</dbReference>
<dbReference type="KEGG" id="ssyi:EKG83_12865"/>
<gene>
    <name evidence="13" type="ORF">EKG83_12865</name>
</gene>
<evidence type="ECO:0000256" key="8">
    <source>
        <dbReference type="ARBA" id="ARBA00023136"/>
    </source>
</evidence>
<dbReference type="InterPro" id="IPR008457">
    <property type="entry name" value="Cu-R_CopD_dom"/>
</dbReference>
<feature type="transmembrane region" description="Helical" evidence="9">
    <location>
        <begin position="155"/>
        <end position="174"/>
    </location>
</feature>
<evidence type="ECO:0000256" key="3">
    <source>
        <dbReference type="ARBA" id="ARBA00022692"/>
    </source>
</evidence>
<feature type="transmembrane region" description="Helical" evidence="9">
    <location>
        <begin position="229"/>
        <end position="251"/>
    </location>
</feature>
<organism evidence="13 14">
    <name type="scientific">Saccharothrix syringae</name>
    <name type="common">Nocardiopsis syringae</name>
    <dbReference type="NCBI Taxonomy" id="103733"/>
    <lineage>
        <taxon>Bacteria</taxon>
        <taxon>Bacillati</taxon>
        <taxon>Actinomycetota</taxon>
        <taxon>Actinomycetes</taxon>
        <taxon>Pseudonocardiales</taxon>
        <taxon>Pseudonocardiaceae</taxon>
        <taxon>Saccharothrix</taxon>
    </lineage>
</organism>
<dbReference type="SUPFAM" id="SSF81296">
    <property type="entry name" value="E set domains"/>
    <property type="match status" value="1"/>
</dbReference>
<feature type="transmembrane region" description="Helical" evidence="9">
    <location>
        <begin position="186"/>
        <end position="209"/>
    </location>
</feature>
<dbReference type="InterPro" id="IPR032694">
    <property type="entry name" value="CopC/D"/>
</dbReference>
<keyword evidence="3 9" id="KW-0812">Transmembrane</keyword>
<reference evidence="14" key="1">
    <citation type="journal article" date="2021" name="Curr. Microbiol.">
        <title>Complete genome of nocamycin-producing strain Saccharothrix syringae NRRL B-16468 reveals the biosynthetic potential for secondary metabolites.</title>
        <authorList>
            <person name="Mo X."/>
            <person name="Yang S."/>
        </authorList>
    </citation>
    <scope>NUCLEOTIDE SEQUENCE [LARGE SCALE GENOMIC DNA]</scope>
    <source>
        <strain evidence="14">ATCC 51364 / DSM 43886 / JCM 6844 / KCTC 9398 / NBRC 14523 / NRRL B-16468 / INA 2240</strain>
    </source>
</reference>
<dbReference type="InterPro" id="IPR014756">
    <property type="entry name" value="Ig_E-set"/>
</dbReference>
<keyword evidence="4" id="KW-0479">Metal-binding</keyword>
<evidence type="ECO:0000256" key="2">
    <source>
        <dbReference type="ARBA" id="ARBA00022475"/>
    </source>
</evidence>
<keyword evidence="8 9" id="KW-0472">Membrane</keyword>
<evidence type="ECO:0000313" key="13">
    <source>
        <dbReference type="EMBL" id="QFZ24201.1"/>
    </source>
</evidence>
<keyword evidence="7" id="KW-0186">Copper</keyword>
<evidence type="ECO:0000259" key="11">
    <source>
        <dbReference type="Pfam" id="PF04234"/>
    </source>
</evidence>
<evidence type="ECO:0000256" key="10">
    <source>
        <dbReference type="SAM" id="SignalP"/>
    </source>
</evidence>
<feature type="transmembrane region" description="Helical" evidence="9">
    <location>
        <begin position="310"/>
        <end position="331"/>
    </location>
</feature>
<evidence type="ECO:0000256" key="5">
    <source>
        <dbReference type="ARBA" id="ARBA00022729"/>
    </source>
</evidence>
<feature type="transmembrane region" description="Helical" evidence="9">
    <location>
        <begin position="276"/>
        <end position="298"/>
    </location>
</feature>
<feature type="chain" id="PRO_5039510573" evidence="10">
    <location>
        <begin position="31"/>
        <end position="593"/>
    </location>
</feature>
<dbReference type="PANTHER" id="PTHR34820">
    <property type="entry name" value="INNER MEMBRANE PROTEIN YEBZ"/>
    <property type="match status" value="1"/>
</dbReference>
<evidence type="ECO:0000256" key="6">
    <source>
        <dbReference type="ARBA" id="ARBA00022989"/>
    </source>
</evidence>
<evidence type="ECO:0000256" key="7">
    <source>
        <dbReference type="ARBA" id="ARBA00023008"/>
    </source>
</evidence>
<keyword evidence="2" id="KW-1003">Cell membrane</keyword>
<evidence type="ECO:0000256" key="4">
    <source>
        <dbReference type="ARBA" id="ARBA00022723"/>
    </source>
</evidence>
<dbReference type="Pfam" id="PF05425">
    <property type="entry name" value="CopD"/>
    <property type="match status" value="1"/>
</dbReference>
<protein>
    <submittedName>
        <fullName evidence="13">Copper-binding protein</fullName>
    </submittedName>
</protein>
<dbReference type="Pfam" id="PF04234">
    <property type="entry name" value="CopC"/>
    <property type="match status" value="1"/>
</dbReference>
<keyword evidence="14" id="KW-1185">Reference proteome</keyword>
<evidence type="ECO:0000259" key="12">
    <source>
        <dbReference type="Pfam" id="PF05425"/>
    </source>
</evidence>
<comment type="subcellular location">
    <subcellularLocation>
        <location evidence="1">Cell membrane</location>
        <topology evidence="1">Multi-pass membrane protein</topology>
    </subcellularLocation>
</comment>
<evidence type="ECO:0000313" key="14">
    <source>
        <dbReference type="Proteomes" id="UP000325787"/>
    </source>
</evidence>
<dbReference type="GO" id="GO:0005886">
    <property type="term" value="C:plasma membrane"/>
    <property type="evidence" value="ECO:0007669"/>
    <property type="project" value="UniProtKB-SubCell"/>
</dbReference>
<dbReference type="Gene3D" id="2.60.40.1220">
    <property type="match status" value="1"/>
</dbReference>
<dbReference type="EMBL" id="CP034550">
    <property type="protein sequence ID" value="QFZ24201.1"/>
    <property type="molecule type" value="Genomic_DNA"/>
</dbReference>
<feature type="domain" description="CopC" evidence="11">
    <location>
        <begin position="29"/>
        <end position="125"/>
    </location>
</feature>
<dbReference type="PANTHER" id="PTHR34820:SF4">
    <property type="entry name" value="INNER MEMBRANE PROTEIN YEBZ"/>
    <property type="match status" value="1"/>
</dbReference>
<accession>A0A5Q0HDE5</accession>
<dbReference type="GO" id="GO:0005507">
    <property type="term" value="F:copper ion binding"/>
    <property type="evidence" value="ECO:0007669"/>
    <property type="project" value="InterPro"/>
</dbReference>
<evidence type="ECO:0000256" key="9">
    <source>
        <dbReference type="SAM" id="Phobius"/>
    </source>
</evidence>
<dbReference type="Proteomes" id="UP000325787">
    <property type="component" value="Chromosome"/>
</dbReference>
<feature type="transmembrane region" description="Helical" evidence="9">
    <location>
        <begin position="381"/>
        <end position="401"/>
    </location>
</feature>
<dbReference type="AlphaFoldDB" id="A0A5Q0HDE5"/>
<feature type="signal peptide" evidence="10">
    <location>
        <begin position="1"/>
        <end position="30"/>
    </location>
</feature>
<evidence type="ECO:0000256" key="1">
    <source>
        <dbReference type="ARBA" id="ARBA00004651"/>
    </source>
</evidence>
<feature type="transmembrane region" description="Helical" evidence="9">
    <location>
        <begin position="352"/>
        <end position="369"/>
    </location>
</feature>